<protein>
    <submittedName>
        <fullName evidence="1">Uncharacterized protein</fullName>
    </submittedName>
</protein>
<gene>
    <name evidence="1" type="ORF">S03H2_02312</name>
</gene>
<evidence type="ECO:0000313" key="1">
    <source>
        <dbReference type="EMBL" id="GAH24591.1"/>
    </source>
</evidence>
<organism evidence="1">
    <name type="scientific">marine sediment metagenome</name>
    <dbReference type="NCBI Taxonomy" id="412755"/>
    <lineage>
        <taxon>unclassified sequences</taxon>
        <taxon>metagenomes</taxon>
        <taxon>ecological metagenomes</taxon>
    </lineage>
</organism>
<reference evidence="1" key="1">
    <citation type="journal article" date="2014" name="Front. Microbiol.">
        <title>High frequency of phylogenetically diverse reductive dehalogenase-homologous genes in deep subseafloor sedimentary metagenomes.</title>
        <authorList>
            <person name="Kawai M."/>
            <person name="Futagami T."/>
            <person name="Toyoda A."/>
            <person name="Takaki Y."/>
            <person name="Nishi S."/>
            <person name="Hori S."/>
            <person name="Arai W."/>
            <person name="Tsubouchi T."/>
            <person name="Morono Y."/>
            <person name="Uchiyama I."/>
            <person name="Ito T."/>
            <person name="Fujiyama A."/>
            <person name="Inagaki F."/>
            <person name="Takami H."/>
        </authorList>
    </citation>
    <scope>NUCLEOTIDE SEQUENCE</scope>
    <source>
        <strain evidence="1">Expedition CK06-06</strain>
    </source>
</reference>
<comment type="caution">
    <text evidence="1">The sequence shown here is derived from an EMBL/GenBank/DDBJ whole genome shotgun (WGS) entry which is preliminary data.</text>
</comment>
<name>X1DU84_9ZZZZ</name>
<dbReference type="EMBL" id="BARU01000758">
    <property type="protein sequence ID" value="GAH24591.1"/>
    <property type="molecule type" value="Genomic_DNA"/>
</dbReference>
<accession>X1DU84</accession>
<dbReference type="AlphaFoldDB" id="X1DU84"/>
<sequence length="70" mass="8091">MKFSKLFPMGKNKAADKFIERIAAEGNLKRIEPERFPYYDEAQLLYRSPSGLVAITKKPKDGKWEVTIET</sequence>
<proteinExistence type="predicted"/>